<name>A0A1C1CEZ2_9EURO</name>
<feature type="compositionally biased region" description="Polar residues" evidence="1">
    <location>
        <begin position="416"/>
        <end position="433"/>
    </location>
</feature>
<keyword evidence="4" id="KW-1185">Reference proteome</keyword>
<accession>A0A1C1CEZ2</accession>
<organism evidence="3 4">
    <name type="scientific">Cladophialophora carrionii</name>
    <dbReference type="NCBI Taxonomy" id="86049"/>
    <lineage>
        <taxon>Eukaryota</taxon>
        <taxon>Fungi</taxon>
        <taxon>Dikarya</taxon>
        <taxon>Ascomycota</taxon>
        <taxon>Pezizomycotina</taxon>
        <taxon>Eurotiomycetes</taxon>
        <taxon>Chaetothyriomycetidae</taxon>
        <taxon>Chaetothyriales</taxon>
        <taxon>Herpotrichiellaceae</taxon>
        <taxon>Cladophialophora</taxon>
    </lineage>
</organism>
<keyword evidence="2" id="KW-1133">Transmembrane helix</keyword>
<comment type="caution">
    <text evidence="3">The sequence shown here is derived from an EMBL/GenBank/DDBJ whole genome shotgun (WGS) entry which is preliminary data.</text>
</comment>
<dbReference type="VEuPathDB" id="FungiDB:CLCR_02420"/>
<feature type="transmembrane region" description="Helical" evidence="2">
    <location>
        <begin position="12"/>
        <end position="37"/>
    </location>
</feature>
<evidence type="ECO:0000256" key="1">
    <source>
        <dbReference type="SAM" id="MobiDB-lite"/>
    </source>
</evidence>
<protein>
    <submittedName>
        <fullName evidence="3">Uncharacterized protein</fullName>
    </submittedName>
</protein>
<gene>
    <name evidence="3" type="ORF">CLCR_02420</name>
</gene>
<proteinExistence type="predicted"/>
<dbReference type="AlphaFoldDB" id="A0A1C1CEZ2"/>
<keyword evidence="2" id="KW-0812">Transmembrane</keyword>
<sequence>MTLIDHTGLPRWVYIVIIAVGSILLLAILAVGLRCWVLRRKARQRHEFDGLTGGPMRRVTLRRGRVVPSSQHLSLTGSKFGMRQFGILADNDSMMTGRRSPFEWWGTIMERSQSRQDQMSQVETGSIMTRPASRATTITGRKEVDGTPTQTPEKDTETVTRTWELTLPSPSPSPSPLGPNRTTNFSRSFSNRGTSSPITQRSQATLSRISERSPHDSIISAANGPNVSSQHRSSYHSAINPLDNTPLQERMPQPSPTTPRKSANLAIPSPRNRPPTQLPSPSHDSSTPSHLRSTSGRQSRRYDALPDQASGPSLPKAVAHPITPTAFRLNLPEFSSPISNSFYRQPNPSRLDVSHSRADSNVTSLSASTTHSPRKSSSSVGPSGVFYETQVPRTRNGADYWSARVDSDDVPPAAQRESSSGVPRSGHSRNPSTDQHRQSRYSRDEQRGEVQENRIGIMTVPGKHNTRVLRKKSLRRGQVVSSLAT</sequence>
<feature type="region of interest" description="Disordered" evidence="1">
    <location>
        <begin position="345"/>
        <end position="452"/>
    </location>
</feature>
<evidence type="ECO:0000256" key="2">
    <source>
        <dbReference type="SAM" id="Phobius"/>
    </source>
</evidence>
<feature type="compositionally biased region" description="Polar residues" evidence="1">
    <location>
        <begin position="180"/>
        <end position="208"/>
    </location>
</feature>
<evidence type="ECO:0000313" key="3">
    <source>
        <dbReference type="EMBL" id="OCT47017.1"/>
    </source>
</evidence>
<feature type="compositionally biased region" description="Polar residues" evidence="1">
    <location>
        <begin position="223"/>
        <end position="247"/>
    </location>
</feature>
<dbReference type="Proteomes" id="UP000094526">
    <property type="component" value="Unassembled WGS sequence"/>
</dbReference>
<dbReference type="OrthoDB" id="4148626at2759"/>
<reference evidence="4" key="1">
    <citation type="submission" date="2015-07" db="EMBL/GenBank/DDBJ databases">
        <authorList>
            <person name="Teixeira M.M."/>
            <person name="Souza R.C."/>
            <person name="Almeida L.G."/>
            <person name="Vicente V.A."/>
            <person name="de Hoog S."/>
            <person name="Bocca A.L."/>
            <person name="de Almeida S.R."/>
            <person name="Vasconcelos A.T."/>
            <person name="Felipe M.S."/>
        </authorList>
    </citation>
    <scope>NUCLEOTIDE SEQUENCE [LARGE SCALE GENOMIC DNA]</scope>
    <source>
        <strain evidence="4">KSF</strain>
    </source>
</reference>
<evidence type="ECO:0000313" key="4">
    <source>
        <dbReference type="Proteomes" id="UP000094526"/>
    </source>
</evidence>
<keyword evidence="2" id="KW-0472">Membrane</keyword>
<feature type="compositionally biased region" description="Low complexity" evidence="1">
    <location>
        <begin position="279"/>
        <end position="290"/>
    </location>
</feature>
<feature type="region of interest" description="Disordered" evidence="1">
    <location>
        <begin position="129"/>
        <end position="318"/>
    </location>
</feature>
<feature type="compositionally biased region" description="Low complexity" evidence="1">
    <location>
        <begin position="366"/>
        <end position="385"/>
    </location>
</feature>
<dbReference type="EMBL" id="LGRB01000014">
    <property type="protein sequence ID" value="OCT47017.1"/>
    <property type="molecule type" value="Genomic_DNA"/>
</dbReference>
<feature type="compositionally biased region" description="Basic and acidic residues" evidence="1">
    <location>
        <begin position="434"/>
        <end position="452"/>
    </location>
</feature>